<feature type="transmembrane region" description="Helical" evidence="5">
    <location>
        <begin position="362"/>
        <end position="382"/>
    </location>
</feature>
<feature type="transmembrane region" description="Helical" evidence="5">
    <location>
        <begin position="132"/>
        <end position="153"/>
    </location>
</feature>
<evidence type="ECO:0000256" key="5">
    <source>
        <dbReference type="SAM" id="Phobius"/>
    </source>
</evidence>
<keyword evidence="4 5" id="KW-0472">Membrane</keyword>
<dbReference type="GO" id="GO:0016020">
    <property type="term" value="C:membrane"/>
    <property type="evidence" value="ECO:0007669"/>
    <property type="project" value="UniProtKB-SubCell"/>
</dbReference>
<dbReference type="Proteomes" id="UP000488506">
    <property type="component" value="Unassembled WGS sequence"/>
</dbReference>
<evidence type="ECO:0000256" key="3">
    <source>
        <dbReference type="ARBA" id="ARBA00022989"/>
    </source>
</evidence>
<keyword evidence="3 5" id="KW-1133">Transmembrane helix</keyword>
<proteinExistence type="predicted"/>
<feature type="transmembrane region" description="Helical" evidence="5">
    <location>
        <begin position="218"/>
        <end position="247"/>
    </location>
</feature>
<evidence type="ECO:0000313" key="8">
    <source>
        <dbReference type="Proteomes" id="UP000488506"/>
    </source>
</evidence>
<dbReference type="InterPro" id="IPR051533">
    <property type="entry name" value="WaaL-like"/>
</dbReference>
<feature type="transmembrane region" description="Helical" evidence="5">
    <location>
        <begin position="101"/>
        <end position="120"/>
    </location>
</feature>
<name>A0A833NSP5_UNCSA</name>
<sequence>MNIPFKFHAHSFFNFKGLNNLRIPISLTFLNYLAVFSVFTDVFTYYEYLRAPLIIMAIVLSLLILKTNKLYFNKTFLFLFCLASIITLISIKLGYASLSRFLLQFVGILFSAFGFYYLIKINNNDALKIFKIYMRIAFLIALIGVFQDISYLLHFQPGYNYRYLHPGFTFHAARMGLLRVSSILHEPTGLVFILMPAFFASLMSFFKGGFKFIKSWKALIIIMVFILTFSTTGYIGILFSLILVLISYHNIKYLFITFIIMTLFVYSAYNGVAEVKGRVDVAIKYFTGQVQITSLKGTAFASLSNAAISLMSFRDSPIFGFGLGSFENTYPRYMKNAIGVDIQKVNTGTIEMRLNYNDASSLFFRLLSETGLLGVLAYFIFIKRFYLFKDNDHSKYLWIINNGILCYFFLRLGRGGHYFNEGFFLFFWLYYFSKLNSKNPTRKVFYEK</sequence>
<organism evidence="7 8">
    <name type="scientific">Candidatus Saganbacteria bacterium</name>
    <dbReference type="NCBI Taxonomy" id="2575572"/>
    <lineage>
        <taxon>Bacteria</taxon>
        <taxon>Bacillati</taxon>
        <taxon>Saganbacteria</taxon>
    </lineage>
</organism>
<comment type="subcellular location">
    <subcellularLocation>
        <location evidence="1">Membrane</location>
        <topology evidence="1">Multi-pass membrane protein</topology>
    </subcellularLocation>
</comment>
<gene>
    <name evidence="7" type="ORF">FD145_21</name>
</gene>
<evidence type="ECO:0000259" key="6">
    <source>
        <dbReference type="Pfam" id="PF04932"/>
    </source>
</evidence>
<evidence type="ECO:0000256" key="4">
    <source>
        <dbReference type="ARBA" id="ARBA00023136"/>
    </source>
</evidence>
<dbReference type="PANTHER" id="PTHR37422">
    <property type="entry name" value="TEICHURONIC ACID BIOSYNTHESIS PROTEIN TUAE"/>
    <property type="match status" value="1"/>
</dbReference>
<feature type="domain" description="O-antigen ligase-related" evidence="6">
    <location>
        <begin position="218"/>
        <end position="379"/>
    </location>
</feature>
<feature type="transmembrane region" description="Helical" evidence="5">
    <location>
        <begin position="45"/>
        <end position="65"/>
    </location>
</feature>
<dbReference type="Pfam" id="PF04932">
    <property type="entry name" value="Wzy_C"/>
    <property type="match status" value="1"/>
</dbReference>
<dbReference type="InterPro" id="IPR007016">
    <property type="entry name" value="O-antigen_ligase-rel_domated"/>
</dbReference>
<feature type="transmembrane region" description="Helical" evidence="5">
    <location>
        <begin position="21"/>
        <end position="39"/>
    </location>
</feature>
<feature type="transmembrane region" description="Helical" evidence="5">
    <location>
        <begin position="77"/>
        <end position="95"/>
    </location>
</feature>
<dbReference type="AlphaFoldDB" id="A0A833NSP5"/>
<dbReference type="EMBL" id="WPAF01000001">
    <property type="protein sequence ID" value="KAF0135195.1"/>
    <property type="molecule type" value="Genomic_DNA"/>
</dbReference>
<comment type="caution">
    <text evidence="7">The sequence shown here is derived from an EMBL/GenBank/DDBJ whole genome shotgun (WGS) entry which is preliminary data.</text>
</comment>
<protein>
    <recommendedName>
        <fullName evidence="6">O-antigen ligase-related domain-containing protein</fullName>
    </recommendedName>
</protein>
<accession>A0A833NSP5</accession>
<feature type="transmembrane region" description="Helical" evidence="5">
    <location>
        <begin position="188"/>
        <end position="206"/>
    </location>
</feature>
<feature type="transmembrane region" description="Helical" evidence="5">
    <location>
        <begin position="394"/>
        <end position="410"/>
    </location>
</feature>
<reference evidence="7 8" key="1">
    <citation type="submission" date="2019-12" db="EMBL/GenBank/DDBJ databases">
        <authorList>
            <person name="Wolfe R."/>
            <person name="Danczak R."/>
            <person name="Wilkins M."/>
        </authorList>
    </citation>
    <scope>NUCLEOTIDE SEQUENCE [LARGE SCALE GENOMIC DNA]</scope>
    <source>
        <strain evidence="7">X2_MaxBin.013</strain>
    </source>
</reference>
<keyword evidence="2 5" id="KW-0812">Transmembrane</keyword>
<evidence type="ECO:0000256" key="1">
    <source>
        <dbReference type="ARBA" id="ARBA00004141"/>
    </source>
</evidence>
<evidence type="ECO:0000256" key="2">
    <source>
        <dbReference type="ARBA" id="ARBA00022692"/>
    </source>
</evidence>
<feature type="transmembrane region" description="Helical" evidence="5">
    <location>
        <begin position="253"/>
        <end position="272"/>
    </location>
</feature>
<dbReference type="PANTHER" id="PTHR37422:SF13">
    <property type="entry name" value="LIPOPOLYSACCHARIDE BIOSYNTHESIS PROTEIN PA4999-RELATED"/>
    <property type="match status" value="1"/>
</dbReference>
<evidence type="ECO:0000313" key="7">
    <source>
        <dbReference type="EMBL" id="KAF0135195.1"/>
    </source>
</evidence>